<name>A0A914DA56_9BILA</name>
<protein>
    <submittedName>
        <fullName evidence="11">TBC1 domain family member 24</fullName>
    </submittedName>
</protein>
<dbReference type="GO" id="GO:0045202">
    <property type="term" value="C:synapse"/>
    <property type="evidence" value="ECO:0007669"/>
    <property type="project" value="UniProtKB-SubCell"/>
</dbReference>
<evidence type="ECO:0000256" key="4">
    <source>
        <dbReference type="ARBA" id="ARBA00023136"/>
    </source>
</evidence>
<feature type="compositionally biased region" description="Polar residues" evidence="7">
    <location>
        <begin position="104"/>
        <end position="128"/>
    </location>
</feature>
<dbReference type="Pfam" id="PF00566">
    <property type="entry name" value="RabGAP-TBC"/>
    <property type="match status" value="1"/>
</dbReference>
<dbReference type="SMART" id="SM00584">
    <property type="entry name" value="TLDc"/>
    <property type="match status" value="1"/>
</dbReference>
<reference evidence="11" key="1">
    <citation type="submission" date="2022-11" db="UniProtKB">
        <authorList>
            <consortium name="WormBaseParasite"/>
        </authorList>
    </citation>
    <scope>IDENTIFICATION</scope>
</reference>
<evidence type="ECO:0000259" key="8">
    <source>
        <dbReference type="PROSITE" id="PS50086"/>
    </source>
</evidence>
<proteinExistence type="predicted"/>
<dbReference type="GO" id="GO:0030659">
    <property type="term" value="C:cytoplasmic vesicle membrane"/>
    <property type="evidence" value="ECO:0007669"/>
    <property type="project" value="UniProtKB-SubCell"/>
</dbReference>
<evidence type="ECO:0000256" key="3">
    <source>
        <dbReference type="ARBA" id="ARBA00023018"/>
    </source>
</evidence>
<keyword evidence="4" id="KW-0472">Membrane</keyword>
<feature type="region of interest" description="Disordered" evidence="7">
    <location>
        <begin position="104"/>
        <end position="134"/>
    </location>
</feature>
<organism evidence="10 11">
    <name type="scientific">Acrobeloides nanus</name>
    <dbReference type="NCBI Taxonomy" id="290746"/>
    <lineage>
        <taxon>Eukaryota</taxon>
        <taxon>Metazoa</taxon>
        <taxon>Ecdysozoa</taxon>
        <taxon>Nematoda</taxon>
        <taxon>Chromadorea</taxon>
        <taxon>Rhabditida</taxon>
        <taxon>Tylenchina</taxon>
        <taxon>Cephalobomorpha</taxon>
        <taxon>Cephaloboidea</taxon>
        <taxon>Cephalobidae</taxon>
        <taxon>Acrobeloides</taxon>
    </lineage>
</organism>
<keyword evidence="3" id="KW-0770">Synapse</keyword>
<dbReference type="PROSITE" id="PS50086">
    <property type="entry name" value="TBC_RABGAP"/>
    <property type="match status" value="1"/>
</dbReference>
<dbReference type="Gene3D" id="1.10.8.270">
    <property type="entry name" value="putative rabgap domain of human tbc1 domain family member 14 like domains"/>
    <property type="match status" value="1"/>
</dbReference>
<accession>A0A914DA56</accession>
<comment type="subcellular location">
    <subcellularLocation>
        <location evidence="1">Cytoplasmic vesicle membrane</location>
    </subcellularLocation>
    <subcellularLocation>
        <location evidence="2">Endomembrane system</location>
        <topology evidence="2">Peripheral membrane protein</topology>
    </subcellularLocation>
    <subcellularLocation>
        <location evidence="6">Synapse</location>
    </subcellularLocation>
</comment>
<dbReference type="GO" id="GO:0012505">
    <property type="term" value="C:endomembrane system"/>
    <property type="evidence" value="ECO:0007669"/>
    <property type="project" value="UniProtKB-SubCell"/>
</dbReference>
<dbReference type="AlphaFoldDB" id="A0A914DA56"/>
<dbReference type="InterPro" id="IPR006571">
    <property type="entry name" value="TLDc_dom"/>
</dbReference>
<dbReference type="PANTHER" id="PTHR23354:SF122">
    <property type="entry name" value="GTPASE-ACTIVATING PROTEIN SKYWALKER"/>
    <property type="match status" value="1"/>
</dbReference>
<keyword evidence="5" id="KW-0968">Cytoplasmic vesicle</keyword>
<evidence type="ECO:0000256" key="6">
    <source>
        <dbReference type="ARBA" id="ARBA00034103"/>
    </source>
</evidence>
<dbReference type="Pfam" id="PF07534">
    <property type="entry name" value="TLD"/>
    <property type="match status" value="1"/>
</dbReference>
<dbReference type="PROSITE" id="PS51886">
    <property type="entry name" value="TLDC"/>
    <property type="match status" value="1"/>
</dbReference>
<evidence type="ECO:0000313" key="10">
    <source>
        <dbReference type="Proteomes" id="UP000887540"/>
    </source>
</evidence>
<evidence type="ECO:0000256" key="7">
    <source>
        <dbReference type="SAM" id="MobiDB-lite"/>
    </source>
</evidence>
<feature type="domain" description="Rab-GAP TBC" evidence="8">
    <location>
        <begin position="234"/>
        <end position="423"/>
    </location>
</feature>
<keyword evidence="10" id="KW-1185">Reference proteome</keyword>
<evidence type="ECO:0000313" key="11">
    <source>
        <dbReference type="WBParaSite" id="ACRNAN_scaffold2113.g28575.t2"/>
    </source>
</evidence>
<sequence length="719" mass="82549">MAPPQYSSTNDVNEIFKVISTNPLVPSSSIDRRKESTSTAETSPTSEKSFFKANVFGAGICQLSSAYHENCWHSDYYYDNRSRMGSSDYEENFHQHDKILREQTSTDSAFDSPDQLSRANSIASSASDEQSDGLAELPNVRRNLSKSHMDMRVCQRQEASRSFSVDSGYSTISFLSEQNRMSEERQISAKQVAELTKSWKKRDEISKFVDGIVEDLNEQNITHVKKFIRYNNWPVSHEIRAELWRVLCNNKDLETNKRLYVQQLDDLMKSGVKTFHPAFLSADGIVIHDHGLKQHGAVALQRLLIIIECVRPEIRYVPILYPLCAMFLHYMNPEDTFACMMRLLSQGHSFLLQSEVAMFASRFTILGLVKKHKRSIYNLLKRRLGTDDERKLAEVFADWAAWIFRHLPFEYLVRVVDCFLVEGHKMLLRITVALVYVWYKEKGKETPSSKWNSKSIEERTTEICTQVTQIAQNCPISVQTLLDVACAIRNLKFSTVERLQRQYEEKFRDEVSKRRAEREDSRRTRMPKRLYTAAFESVIIDSESASELMCALPSRFQLETPTLMFRLSEHGASFTQLWSLIDEAEQSLMIIRATNGRVFGAYCSASWLERRDLRERTKTRYFGTGESFVFMIDAQLQLPIVYAWVGKNSDRPDNCPQMFMTAGDKFLIIGSGGGDAIAIRDELSHGLSYPCETFGSPTLVPGNEFSINEMEVWRVIGTV</sequence>
<dbReference type="SMART" id="SM00164">
    <property type="entry name" value="TBC"/>
    <property type="match status" value="1"/>
</dbReference>
<dbReference type="SUPFAM" id="SSF47923">
    <property type="entry name" value="Ypt/Rab-GAP domain of gyp1p"/>
    <property type="match status" value="1"/>
</dbReference>
<evidence type="ECO:0000259" key="9">
    <source>
        <dbReference type="PROSITE" id="PS51886"/>
    </source>
</evidence>
<dbReference type="WBParaSite" id="ACRNAN_scaffold2113.g28575.t2">
    <property type="protein sequence ID" value="ACRNAN_scaffold2113.g28575.t2"/>
    <property type="gene ID" value="ACRNAN_scaffold2113.g28575"/>
</dbReference>
<evidence type="ECO:0000256" key="5">
    <source>
        <dbReference type="ARBA" id="ARBA00023329"/>
    </source>
</evidence>
<evidence type="ECO:0000256" key="2">
    <source>
        <dbReference type="ARBA" id="ARBA00004184"/>
    </source>
</evidence>
<dbReference type="Gene3D" id="1.10.472.80">
    <property type="entry name" value="Ypt/Rab-GAP domain of gyp1p, domain 3"/>
    <property type="match status" value="1"/>
</dbReference>
<dbReference type="InterPro" id="IPR000195">
    <property type="entry name" value="Rab-GAP-TBC_dom"/>
</dbReference>
<dbReference type="Proteomes" id="UP000887540">
    <property type="component" value="Unplaced"/>
</dbReference>
<evidence type="ECO:0000256" key="1">
    <source>
        <dbReference type="ARBA" id="ARBA00004156"/>
    </source>
</evidence>
<dbReference type="InterPro" id="IPR035969">
    <property type="entry name" value="Rab-GAP_TBC_sf"/>
</dbReference>
<feature type="domain" description="TLDc" evidence="9">
    <location>
        <begin position="538"/>
        <end position="716"/>
    </location>
</feature>
<dbReference type="PANTHER" id="PTHR23354">
    <property type="entry name" value="NUCLEOLAR PROTEIN 7/ESTROGEN RECEPTOR COACTIVATOR-RELATED"/>
    <property type="match status" value="1"/>
</dbReference>